<dbReference type="PANTHER" id="PTHR19959">
    <property type="entry name" value="KINESIN LIGHT CHAIN"/>
    <property type="match status" value="1"/>
</dbReference>
<dbReference type="InterPro" id="IPR024983">
    <property type="entry name" value="CHAT_dom"/>
</dbReference>
<dbReference type="Pfam" id="PF12770">
    <property type="entry name" value="CHAT"/>
    <property type="match status" value="1"/>
</dbReference>
<dbReference type="Proteomes" id="UP000027222">
    <property type="component" value="Unassembled WGS sequence"/>
</dbReference>
<name>A0A067SRA4_GALM3</name>
<reference evidence="3" key="1">
    <citation type="journal article" date="2014" name="Proc. Natl. Acad. Sci. U.S.A.">
        <title>Extensive sampling of basidiomycete genomes demonstrates inadequacy of the white-rot/brown-rot paradigm for wood decay fungi.</title>
        <authorList>
            <person name="Riley R."/>
            <person name="Salamov A.A."/>
            <person name="Brown D.W."/>
            <person name="Nagy L.G."/>
            <person name="Floudas D."/>
            <person name="Held B.W."/>
            <person name="Levasseur A."/>
            <person name="Lombard V."/>
            <person name="Morin E."/>
            <person name="Otillar R."/>
            <person name="Lindquist E.A."/>
            <person name="Sun H."/>
            <person name="LaButti K.M."/>
            <person name="Schmutz J."/>
            <person name="Jabbour D."/>
            <person name="Luo H."/>
            <person name="Baker S.E."/>
            <person name="Pisabarro A.G."/>
            <person name="Walton J.D."/>
            <person name="Blanchette R.A."/>
            <person name="Henrissat B."/>
            <person name="Martin F."/>
            <person name="Cullen D."/>
            <person name="Hibbett D.S."/>
            <person name="Grigoriev I.V."/>
        </authorList>
    </citation>
    <scope>NUCLEOTIDE SEQUENCE [LARGE SCALE GENOMIC DNA]</scope>
    <source>
        <strain evidence="3">CBS 339.88</strain>
    </source>
</reference>
<keyword evidence="3" id="KW-1185">Reference proteome</keyword>
<evidence type="ECO:0000259" key="1">
    <source>
        <dbReference type="Pfam" id="PF12770"/>
    </source>
</evidence>
<proteinExistence type="predicted"/>
<dbReference type="OrthoDB" id="9991317at2759"/>
<protein>
    <recommendedName>
        <fullName evidence="1">CHAT domain-containing protein</fullName>
    </recommendedName>
</protein>
<dbReference type="EMBL" id="KL142388">
    <property type="protein sequence ID" value="KDR72557.1"/>
    <property type="molecule type" value="Genomic_DNA"/>
</dbReference>
<sequence length="1332" mass="147238">MFELHVVPADENEVQPGAEGIKYEAFVEDLLKNPERVFTWVLEVSDDMPDKPHFLNHIGDILLARFHDTRNVDDIDNSVLAYNLALQFLPRDDAEFMDFLHDSGVSALERYNLIGNLEDIDQAITKFEICAEGMFDSHTDIRGRLNNLGISLRHRFERTGNLTDIAKAIASHQKAVQLTPDGHVNMPAHLNSLGNSFQCRFEHAGDPTDISEAILFHQKALQLIPEGHADMPGWLNNLGNSLRFRFERMGDLADISEAVSSQQKAVQLTPEGHADMPDWLNNLGNSLRCRFESTGDLADISEAISSQQKAVQLTPEGHAEMPGLLNDLGNSFQCRFEHAGDPTDIFEAISSQQKAVQLTPNGHADIPNWLNNLGNSFIRCFECTGDITNISEAISSQQKAVQLTPDGHANMSGSLNNLGISLRLRFQHAGDLTDISESISSHEKAVQLTPEGHAIMPVLLNNLGNSFQCRFNRTGDLADNSEAISSQQKAVQLTPEGHAHMANWLNNLGISLQCRFEHTGDFTNISEAISLQQRAVQLTPEGHADMPARLNNLGNSFQCRYERAGDLTDISEAITFHQKAVRLTPDGHANMPAHLTDLGNSFQRRFEQALAGDPTDIFEGILFHRKALQLTPEGHADIPGWLNNLGNSLLSRFESTRDLADISEAISLQQKAVQLTPEGHTDMPSWLNNLGNMLRCRFDYTGDLTNISESVSSHRKAVQLTPDGHADMPRWLNNLGTSLHNRFEQTGDQADVHGAISNYRRSATYVSGSPSIRLEAAARWARLATTFDSSQLLEAYGTVIDLISLVIGLEHTIRKRYTNLINISQLSASAAVAAFSSERHDLALEWLEQGRCLVWSQLNDLRTPLDDLRIHNPTLADDVLRVSRALENAGSRAEPAAYTAETSMMKKISIQDEADGHIKLAREWDQLLLKVRAVPQFEYFLKPALCTTLLKQIPDSGPVVVINIHKDRSDALALVSGTDTPRHIILHQFSYEKADNLRNRLKTHLVVSGVRVRGSESDTRGMRYEISATVIKDILSELWTFVVKPILNGLGYPSPSNISRIWWCVTGPLAFLPIHAAGIYASAGSIPGICSTLSDFAVPSYTPTVRALVERVQSRRKITDEDKGLFMVSQPDTPTLPRIPGTTEEVRVIKELLVKHNFRHLCLERSAATINPVITNMGAYSCVHFACHASQNTDEPLQSGFYLHDGRLELSSIIKEHLVDGDLAFLSACQTSTGDEKLSEEAVHLAAGMLAVGYRGVVATMWAIGDSYGPKLAENFYRSLLSSGADEEKGSDVLSSDGAARALHYATQQARTKLGDSNEAFLTWVPYVHFGL</sequence>
<evidence type="ECO:0000313" key="3">
    <source>
        <dbReference type="Proteomes" id="UP000027222"/>
    </source>
</evidence>
<dbReference type="Gene3D" id="1.20.120.660">
    <property type="entry name" value="IL-4 antagonist (De novo design) like domain"/>
    <property type="match status" value="1"/>
</dbReference>
<organism evidence="2 3">
    <name type="scientific">Galerina marginata (strain CBS 339.88)</name>
    <dbReference type="NCBI Taxonomy" id="685588"/>
    <lineage>
        <taxon>Eukaryota</taxon>
        <taxon>Fungi</taxon>
        <taxon>Dikarya</taxon>
        <taxon>Basidiomycota</taxon>
        <taxon>Agaricomycotina</taxon>
        <taxon>Agaricomycetes</taxon>
        <taxon>Agaricomycetidae</taxon>
        <taxon>Agaricales</taxon>
        <taxon>Agaricineae</taxon>
        <taxon>Strophariaceae</taxon>
        <taxon>Galerina</taxon>
    </lineage>
</organism>
<dbReference type="HOGENOM" id="CLU_001305_0_3_1"/>
<dbReference type="PANTHER" id="PTHR19959:SF119">
    <property type="entry name" value="FUNGAL LIPASE-LIKE DOMAIN-CONTAINING PROTEIN"/>
    <property type="match status" value="1"/>
</dbReference>
<gene>
    <name evidence="2" type="ORF">GALMADRAFT_753547</name>
</gene>
<dbReference type="STRING" id="685588.A0A067SRA4"/>
<dbReference type="InterPro" id="IPR011990">
    <property type="entry name" value="TPR-like_helical_dom_sf"/>
</dbReference>
<accession>A0A067SRA4</accession>
<feature type="domain" description="CHAT" evidence="1">
    <location>
        <begin position="1034"/>
        <end position="1331"/>
    </location>
</feature>
<dbReference type="SUPFAM" id="SSF48452">
    <property type="entry name" value="TPR-like"/>
    <property type="match status" value="2"/>
</dbReference>
<evidence type="ECO:0000313" key="2">
    <source>
        <dbReference type="EMBL" id="KDR72557.1"/>
    </source>
</evidence>
<dbReference type="Gene3D" id="1.25.40.10">
    <property type="entry name" value="Tetratricopeptide repeat domain"/>
    <property type="match status" value="4"/>
</dbReference>